<gene>
    <name evidence="1" type="ORF">K488DRAFT_56498</name>
</gene>
<evidence type="ECO:0000313" key="1">
    <source>
        <dbReference type="EMBL" id="KAI0029382.1"/>
    </source>
</evidence>
<dbReference type="EMBL" id="MU273680">
    <property type="protein sequence ID" value="KAI0029382.1"/>
    <property type="molecule type" value="Genomic_DNA"/>
</dbReference>
<dbReference type="Proteomes" id="UP000814128">
    <property type="component" value="Unassembled WGS sequence"/>
</dbReference>
<name>A0ACB8QCC7_9AGAM</name>
<reference evidence="1" key="1">
    <citation type="submission" date="2021-02" db="EMBL/GenBank/DDBJ databases">
        <authorList>
            <consortium name="DOE Joint Genome Institute"/>
            <person name="Ahrendt S."/>
            <person name="Looney B.P."/>
            <person name="Miyauchi S."/>
            <person name="Morin E."/>
            <person name="Drula E."/>
            <person name="Courty P.E."/>
            <person name="Chicoki N."/>
            <person name="Fauchery L."/>
            <person name="Kohler A."/>
            <person name="Kuo A."/>
            <person name="Labutti K."/>
            <person name="Pangilinan J."/>
            <person name="Lipzen A."/>
            <person name="Riley R."/>
            <person name="Andreopoulos W."/>
            <person name="He G."/>
            <person name="Johnson J."/>
            <person name="Barry K.W."/>
            <person name="Grigoriev I.V."/>
            <person name="Nagy L."/>
            <person name="Hibbett D."/>
            <person name="Henrissat B."/>
            <person name="Matheny P.B."/>
            <person name="Labbe J."/>
            <person name="Martin F."/>
        </authorList>
    </citation>
    <scope>NUCLEOTIDE SEQUENCE</scope>
    <source>
        <strain evidence="1">EC-137</strain>
    </source>
</reference>
<evidence type="ECO:0000313" key="2">
    <source>
        <dbReference type="Proteomes" id="UP000814128"/>
    </source>
</evidence>
<comment type="caution">
    <text evidence="1">The sequence shown here is derived from an EMBL/GenBank/DDBJ whole genome shotgun (WGS) entry which is preliminary data.</text>
</comment>
<sequence>MSAASAMTEQDIWEFVSCSCCHLPFSPDGRAPPVPFWLTECGHILCNNHLTPDQACTACGSKPVQMVPLQRELEPPLSDWFRSLPYSLDALAQAAKFQQELLCTLVRYYKTKCIQQRNVLERLRGEREDVKSMKKRIQELIMENEQVRRSLEYSGARSSFSLNSNGKRRMTDAYRRMDSGHSSPRSAATPIGPVRLTLPPDQQQAAFTNRTPHNYAPGQSHDRLGSSHFAQYDSTHHAPYLHTE</sequence>
<reference evidence="1" key="2">
    <citation type="journal article" date="2022" name="New Phytol.">
        <title>Evolutionary transition to the ectomycorrhizal habit in the genomes of a hyperdiverse lineage of mushroom-forming fungi.</title>
        <authorList>
            <person name="Looney B."/>
            <person name="Miyauchi S."/>
            <person name="Morin E."/>
            <person name="Drula E."/>
            <person name="Courty P.E."/>
            <person name="Kohler A."/>
            <person name="Kuo A."/>
            <person name="LaButti K."/>
            <person name="Pangilinan J."/>
            <person name="Lipzen A."/>
            <person name="Riley R."/>
            <person name="Andreopoulos W."/>
            <person name="He G."/>
            <person name="Johnson J."/>
            <person name="Nolan M."/>
            <person name="Tritt A."/>
            <person name="Barry K.W."/>
            <person name="Grigoriev I.V."/>
            <person name="Nagy L.G."/>
            <person name="Hibbett D."/>
            <person name="Henrissat B."/>
            <person name="Matheny P.B."/>
            <person name="Labbe J."/>
            <person name="Martin F.M."/>
        </authorList>
    </citation>
    <scope>NUCLEOTIDE SEQUENCE</scope>
    <source>
        <strain evidence="1">EC-137</strain>
    </source>
</reference>
<proteinExistence type="predicted"/>
<accession>A0ACB8QCC7</accession>
<keyword evidence="2" id="KW-1185">Reference proteome</keyword>
<protein>
    <submittedName>
        <fullName evidence="1">Uncharacterized protein</fullName>
    </submittedName>
</protein>
<organism evidence="1 2">
    <name type="scientific">Vararia minispora EC-137</name>
    <dbReference type="NCBI Taxonomy" id="1314806"/>
    <lineage>
        <taxon>Eukaryota</taxon>
        <taxon>Fungi</taxon>
        <taxon>Dikarya</taxon>
        <taxon>Basidiomycota</taxon>
        <taxon>Agaricomycotina</taxon>
        <taxon>Agaricomycetes</taxon>
        <taxon>Russulales</taxon>
        <taxon>Lachnocladiaceae</taxon>
        <taxon>Vararia</taxon>
    </lineage>
</organism>